<proteinExistence type="predicted"/>
<protein>
    <submittedName>
        <fullName evidence="1">Uncharacterized protein</fullName>
    </submittedName>
</protein>
<evidence type="ECO:0000313" key="1">
    <source>
        <dbReference type="EMBL" id="KAG8002878.1"/>
    </source>
</evidence>
<sequence>MKTSSADFMDKMTNVERPKGTDGKKERVNKEEDARYLTGVLVIVSTSSTPLVLLFFISSWNETHRT</sequence>
<dbReference type="EMBL" id="CM024793">
    <property type="protein sequence ID" value="KAG8002878.1"/>
    <property type="molecule type" value="Genomic_DNA"/>
</dbReference>
<name>A0ACB7EML3_NIBAL</name>
<organism evidence="1 2">
    <name type="scientific">Nibea albiflora</name>
    <name type="common">Yellow drum</name>
    <name type="synonym">Corvina albiflora</name>
    <dbReference type="NCBI Taxonomy" id="240163"/>
    <lineage>
        <taxon>Eukaryota</taxon>
        <taxon>Metazoa</taxon>
        <taxon>Chordata</taxon>
        <taxon>Craniata</taxon>
        <taxon>Vertebrata</taxon>
        <taxon>Euteleostomi</taxon>
        <taxon>Actinopterygii</taxon>
        <taxon>Neopterygii</taxon>
        <taxon>Teleostei</taxon>
        <taxon>Neoteleostei</taxon>
        <taxon>Acanthomorphata</taxon>
        <taxon>Eupercaria</taxon>
        <taxon>Sciaenidae</taxon>
        <taxon>Nibea</taxon>
    </lineage>
</organism>
<comment type="caution">
    <text evidence="1">The sequence shown here is derived from an EMBL/GenBank/DDBJ whole genome shotgun (WGS) entry which is preliminary data.</text>
</comment>
<gene>
    <name evidence="1" type="ORF">GBF38_015478</name>
</gene>
<evidence type="ECO:0000313" key="2">
    <source>
        <dbReference type="Proteomes" id="UP000805704"/>
    </source>
</evidence>
<keyword evidence="2" id="KW-1185">Reference proteome</keyword>
<accession>A0ACB7EML3</accession>
<dbReference type="Proteomes" id="UP000805704">
    <property type="component" value="Chromosome 5"/>
</dbReference>
<reference evidence="1" key="1">
    <citation type="submission" date="2020-04" db="EMBL/GenBank/DDBJ databases">
        <title>A chromosome-scale assembly and high-density genetic map of the yellow drum (Nibea albiflora) genome.</title>
        <authorList>
            <person name="Xu D."/>
            <person name="Zhang W."/>
            <person name="Chen R."/>
            <person name="Tan P."/>
            <person name="Wang L."/>
            <person name="Song H."/>
            <person name="Tian L."/>
            <person name="Zhu Q."/>
            <person name="Wang B."/>
        </authorList>
    </citation>
    <scope>NUCLEOTIDE SEQUENCE</scope>
    <source>
        <strain evidence="1">ZJHYS-2018</strain>
    </source>
</reference>